<dbReference type="EMBL" id="FUWX01000007">
    <property type="protein sequence ID" value="SJZ60151.1"/>
    <property type="molecule type" value="Genomic_DNA"/>
</dbReference>
<evidence type="ECO:0000313" key="4">
    <source>
        <dbReference type="Proteomes" id="UP000191153"/>
    </source>
</evidence>
<keyword evidence="1" id="KW-0500">Molybdenum</keyword>
<keyword evidence="1" id="KW-0460">Magnesium</keyword>
<dbReference type="AlphaFoldDB" id="A0A1T4LZS2"/>
<evidence type="ECO:0000259" key="2">
    <source>
        <dbReference type="SMART" id="SM00852"/>
    </source>
</evidence>
<comment type="catalytic activity">
    <reaction evidence="1">
        <text>adenylyl-molybdopterin + molybdate = Mo-molybdopterin + AMP + H(+)</text>
        <dbReference type="Rhea" id="RHEA:35047"/>
        <dbReference type="ChEBI" id="CHEBI:15378"/>
        <dbReference type="ChEBI" id="CHEBI:36264"/>
        <dbReference type="ChEBI" id="CHEBI:62727"/>
        <dbReference type="ChEBI" id="CHEBI:71302"/>
        <dbReference type="ChEBI" id="CHEBI:456215"/>
    </reaction>
</comment>
<comment type="function">
    <text evidence="1">Catalyzes the insertion of molybdate into adenylated molybdopterin with the concomitant release of AMP.</text>
</comment>
<dbReference type="PANTHER" id="PTHR10192">
    <property type="entry name" value="MOLYBDOPTERIN BIOSYNTHESIS PROTEIN"/>
    <property type="match status" value="1"/>
</dbReference>
<evidence type="ECO:0000313" key="3">
    <source>
        <dbReference type="EMBL" id="SJZ60151.1"/>
    </source>
</evidence>
<evidence type="ECO:0000256" key="1">
    <source>
        <dbReference type="RuleBase" id="RU365090"/>
    </source>
</evidence>
<dbReference type="InterPro" id="IPR038987">
    <property type="entry name" value="MoeA-like"/>
</dbReference>
<keyword evidence="4" id="KW-1185">Reference proteome</keyword>
<sequence length="339" mass="37704">MKTMKTVDACGQILAHDITRIVPGEFKGVAFKKGHLIKEDDIPELLKLGKDHIYIYEFDESKVHENQGAKILGEIGKGKNVRLSEEIKEGKINFYSEIDGYLRVNKEELKKLNMLGEISFGTLPGNIRVKKGDLLGGARVIPLVVDKSKMEKAKAIIEKKIISVDELKKYRVGIVTTGNEVFHGRIKDKFGPVLRKKLEEYGSTFMEQIIVDDNRENIKRAARELLEKGAEMLLFTGGMSVDPDDLTPSAIVELGGELITYGTPVLPGSMFLLSYLGEVPVMGLPGCVMYTKRSIFDLILPRVLAGEKLTFEQMAELGYGGLCTDCEVCHFPNCNFGKN</sequence>
<name>A0A1T4LZS2_9FUSO</name>
<dbReference type="UniPathway" id="UPA00344"/>
<dbReference type="GO" id="GO:0006777">
    <property type="term" value="P:Mo-molybdopterin cofactor biosynthetic process"/>
    <property type="evidence" value="ECO:0007669"/>
    <property type="project" value="UniProtKB-UniRule"/>
</dbReference>
<dbReference type="PANTHER" id="PTHR10192:SF28">
    <property type="entry name" value="MOLYBDOPTERIN MOLYBDENUMTRANSFERASE"/>
    <property type="match status" value="1"/>
</dbReference>
<dbReference type="Gene3D" id="3.40.980.10">
    <property type="entry name" value="MoaB/Mog-like domain"/>
    <property type="match status" value="1"/>
</dbReference>
<comment type="cofactor">
    <cofactor evidence="1">
        <name>Mg(2+)</name>
        <dbReference type="ChEBI" id="CHEBI:18420"/>
    </cofactor>
</comment>
<organism evidence="3 4">
    <name type="scientific">Cetobacterium ceti</name>
    <dbReference type="NCBI Taxonomy" id="180163"/>
    <lineage>
        <taxon>Bacteria</taxon>
        <taxon>Fusobacteriati</taxon>
        <taxon>Fusobacteriota</taxon>
        <taxon>Fusobacteriia</taxon>
        <taxon>Fusobacteriales</taxon>
        <taxon>Fusobacteriaceae</taxon>
        <taxon>Cetobacterium</taxon>
    </lineage>
</organism>
<comment type="similarity">
    <text evidence="1">Belongs to the MoeA family.</text>
</comment>
<keyword evidence="1" id="KW-0501">Molybdenum cofactor biosynthesis</keyword>
<dbReference type="OrthoDB" id="9767940at2"/>
<accession>A0A1T4LZS2</accession>
<dbReference type="InterPro" id="IPR036425">
    <property type="entry name" value="MoaB/Mog-like_dom_sf"/>
</dbReference>
<dbReference type="GO" id="GO:0005829">
    <property type="term" value="C:cytosol"/>
    <property type="evidence" value="ECO:0007669"/>
    <property type="project" value="TreeGrafter"/>
</dbReference>
<dbReference type="Proteomes" id="UP000191153">
    <property type="component" value="Unassembled WGS sequence"/>
</dbReference>
<dbReference type="EC" id="2.10.1.1" evidence="1"/>
<dbReference type="Pfam" id="PF00994">
    <property type="entry name" value="MoCF_biosynth"/>
    <property type="match status" value="1"/>
</dbReference>
<keyword evidence="1" id="KW-0808">Transferase</keyword>
<feature type="domain" description="MoaB/Mog" evidence="2">
    <location>
        <begin position="173"/>
        <end position="305"/>
    </location>
</feature>
<keyword evidence="1" id="KW-0479">Metal-binding</keyword>
<gene>
    <name evidence="3" type="ORF">SAMN02745174_01034</name>
</gene>
<dbReference type="GO" id="GO:0046872">
    <property type="term" value="F:metal ion binding"/>
    <property type="evidence" value="ECO:0007669"/>
    <property type="project" value="UniProtKB-UniRule"/>
</dbReference>
<protein>
    <recommendedName>
        <fullName evidence="1">Molybdopterin molybdenumtransferase</fullName>
        <ecNumber evidence="1">2.10.1.1</ecNumber>
    </recommendedName>
</protein>
<dbReference type="GO" id="GO:0061599">
    <property type="term" value="F:molybdopterin molybdotransferase activity"/>
    <property type="evidence" value="ECO:0007669"/>
    <property type="project" value="UniProtKB-UniRule"/>
</dbReference>
<dbReference type="STRING" id="180163.SAMN02745174_01034"/>
<reference evidence="3 4" key="1">
    <citation type="submission" date="2017-02" db="EMBL/GenBank/DDBJ databases">
        <authorList>
            <person name="Peterson S.W."/>
        </authorList>
    </citation>
    <scope>NUCLEOTIDE SEQUENCE [LARGE SCALE GENOMIC DNA]</scope>
    <source>
        <strain evidence="3 4">ATCC 700028</strain>
    </source>
</reference>
<comment type="pathway">
    <text evidence="1">Cofactor biosynthesis; molybdopterin biosynthesis.</text>
</comment>
<dbReference type="CDD" id="cd03522">
    <property type="entry name" value="MoeA_like"/>
    <property type="match status" value="1"/>
</dbReference>
<dbReference type="SUPFAM" id="SSF53218">
    <property type="entry name" value="Molybdenum cofactor biosynthesis proteins"/>
    <property type="match status" value="1"/>
</dbReference>
<dbReference type="InterPro" id="IPR001453">
    <property type="entry name" value="MoaB/Mog_dom"/>
</dbReference>
<dbReference type="RefSeq" id="WP_078693546.1">
    <property type="nucleotide sequence ID" value="NZ_FUWX01000007.1"/>
</dbReference>
<dbReference type="SMART" id="SM00852">
    <property type="entry name" value="MoCF_biosynth"/>
    <property type="match status" value="1"/>
</dbReference>
<proteinExistence type="inferred from homology"/>